<organism evidence="1 2">
    <name type="scientific">Allokutzneria oryzae</name>
    <dbReference type="NCBI Taxonomy" id="1378989"/>
    <lineage>
        <taxon>Bacteria</taxon>
        <taxon>Bacillati</taxon>
        <taxon>Actinomycetota</taxon>
        <taxon>Actinomycetes</taxon>
        <taxon>Pseudonocardiales</taxon>
        <taxon>Pseudonocardiaceae</taxon>
        <taxon>Allokutzneria</taxon>
    </lineage>
</organism>
<evidence type="ECO:0000313" key="1">
    <source>
        <dbReference type="EMBL" id="MFB9908666.1"/>
    </source>
</evidence>
<accession>A0ABV6A6C1</accession>
<dbReference type="InterPro" id="IPR015987">
    <property type="entry name" value="UCP022704"/>
</dbReference>
<protein>
    <submittedName>
        <fullName evidence="1">DUF1349 domain-containing protein</fullName>
    </submittedName>
</protein>
<comment type="caution">
    <text evidence="1">The sequence shown here is derived from an EMBL/GenBank/DDBJ whole genome shotgun (WGS) entry which is preliminary data.</text>
</comment>
<dbReference type="PANTHER" id="PTHR35332">
    <property type="entry name" value="REGULATION OF ENOLASE PROTEIN 1"/>
    <property type="match status" value="1"/>
</dbReference>
<reference evidence="1 2" key="1">
    <citation type="submission" date="2024-09" db="EMBL/GenBank/DDBJ databases">
        <authorList>
            <person name="Sun Q."/>
            <person name="Mori K."/>
        </authorList>
    </citation>
    <scope>NUCLEOTIDE SEQUENCE [LARGE SCALE GENOMIC DNA]</scope>
    <source>
        <strain evidence="1 2">TBRC 7907</strain>
    </source>
</reference>
<gene>
    <name evidence="1" type="ORF">ACFFQA_32420</name>
</gene>
<dbReference type="InterPro" id="IPR009784">
    <property type="entry name" value="DUF1349"/>
</dbReference>
<dbReference type="RefSeq" id="WP_377860578.1">
    <property type="nucleotide sequence ID" value="NZ_JBHLZU010000027.1"/>
</dbReference>
<dbReference type="SUPFAM" id="SSF49899">
    <property type="entry name" value="Concanavalin A-like lectins/glucanases"/>
    <property type="match status" value="1"/>
</dbReference>
<dbReference type="PIRSF" id="PIRSF022704">
    <property type="entry name" value="UCP022704"/>
    <property type="match status" value="1"/>
</dbReference>
<proteinExistence type="predicted"/>
<dbReference type="PANTHER" id="PTHR35332:SF2">
    <property type="entry name" value="REGULATION OF ENOLASE PROTEIN 1"/>
    <property type="match status" value="1"/>
</dbReference>
<sequence length="192" mass="21122">MSDVTAFGRSGWSWLNPPAEWSTVDGLEVTTKDDSDFWRTTHYDFVRDTGHALLRPVTGDFALRLAFTGAYAEQYDQAGALLRVDERTWIKTGIEFVDGEHFLSAVVTRDFSDWSVVPIPGLDGPVSLVVDRTGDTVTIRYGVGEAAPETMLRLAYLPPGGEVLVGPMCASPQGRGFPTRFHHFEVTTRPAG</sequence>
<dbReference type="InterPro" id="IPR013320">
    <property type="entry name" value="ConA-like_dom_sf"/>
</dbReference>
<dbReference type="Gene3D" id="2.60.120.200">
    <property type="match status" value="1"/>
</dbReference>
<dbReference type="Pfam" id="PF07081">
    <property type="entry name" value="DUF1349"/>
    <property type="match status" value="1"/>
</dbReference>
<name>A0ABV6A6C1_9PSEU</name>
<dbReference type="Proteomes" id="UP001589693">
    <property type="component" value="Unassembled WGS sequence"/>
</dbReference>
<evidence type="ECO:0000313" key="2">
    <source>
        <dbReference type="Proteomes" id="UP001589693"/>
    </source>
</evidence>
<keyword evidence="2" id="KW-1185">Reference proteome</keyword>
<dbReference type="EMBL" id="JBHLZU010000027">
    <property type="protein sequence ID" value="MFB9908666.1"/>
    <property type="molecule type" value="Genomic_DNA"/>
</dbReference>